<proteinExistence type="inferred from homology"/>
<dbReference type="OrthoDB" id="6424205at2759"/>
<dbReference type="InterPro" id="IPR008730">
    <property type="entry name" value="PBAN"/>
</dbReference>
<protein>
    <submittedName>
        <fullName evidence="9">PBAN-type neuropeptides</fullName>
    </submittedName>
</protein>
<dbReference type="CTD" id="692749"/>
<reference evidence="9" key="1">
    <citation type="submission" date="2025-08" db="UniProtKB">
        <authorList>
            <consortium name="RefSeq"/>
        </authorList>
    </citation>
    <scope>IDENTIFICATION</scope>
    <source>
        <tissue evidence="9">Silk gland</tissue>
    </source>
</reference>
<evidence type="ECO:0000313" key="8">
    <source>
        <dbReference type="Proteomes" id="UP000504629"/>
    </source>
</evidence>
<dbReference type="Pfam" id="PF05874">
    <property type="entry name" value="PBAN"/>
    <property type="match status" value="1"/>
</dbReference>
<evidence type="ECO:0000313" key="9">
    <source>
        <dbReference type="RefSeq" id="XP_028035013.1"/>
    </source>
</evidence>
<dbReference type="GO" id="GO:0042811">
    <property type="term" value="P:pheromone biosynthetic process"/>
    <property type="evidence" value="ECO:0007669"/>
    <property type="project" value="InterPro"/>
</dbReference>
<dbReference type="InterPro" id="IPR001484">
    <property type="entry name" value="Pyrokinin_CS"/>
</dbReference>
<feature type="chain" id="PRO_5026962849" evidence="7">
    <location>
        <begin position="24"/>
        <end position="192"/>
    </location>
</feature>
<gene>
    <name evidence="9" type="primary">LOC114246603</name>
</gene>
<evidence type="ECO:0000256" key="1">
    <source>
        <dbReference type="ARBA" id="ARBA00004613"/>
    </source>
</evidence>
<feature type="signal peptide" evidence="7">
    <location>
        <begin position="1"/>
        <end position="23"/>
    </location>
</feature>
<organism evidence="8 9">
    <name type="scientific">Bombyx mandarina</name>
    <name type="common">Wild silk moth</name>
    <name type="synonym">Wild silkworm</name>
    <dbReference type="NCBI Taxonomy" id="7092"/>
    <lineage>
        <taxon>Eukaryota</taxon>
        <taxon>Metazoa</taxon>
        <taxon>Ecdysozoa</taxon>
        <taxon>Arthropoda</taxon>
        <taxon>Hexapoda</taxon>
        <taxon>Insecta</taxon>
        <taxon>Pterygota</taxon>
        <taxon>Neoptera</taxon>
        <taxon>Endopterygota</taxon>
        <taxon>Lepidoptera</taxon>
        <taxon>Glossata</taxon>
        <taxon>Ditrysia</taxon>
        <taxon>Bombycoidea</taxon>
        <taxon>Bombycidae</taxon>
        <taxon>Bombycinae</taxon>
        <taxon>Bombyx</taxon>
    </lineage>
</organism>
<keyword evidence="6 9" id="KW-0527">Neuropeptide</keyword>
<dbReference type="GO" id="GO:0007218">
    <property type="term" value="P:neuropeptide signaling pathway"/>
    <property type="evidence" value="ECO:0007669"/>
    <property type="project" value="UniProtKB-KW"/>
</dbReference>
<name>A0A6J2K006_BOMMA</name>
<keyword evidence="4" id="KW-0372">Hormone</keyword>
<dbReference type="GeneID" id="114246603"/>
<keyword evidence="5" id="KW-0027">Amidation</keyword>
<dbReference type="Proteomes" id="UP000504629">
    <property type="component" value="Unplaced"/>
</dbReference>
<evidence type="ECO:0000256" key="2">
    <source>
        <dbReference type="ARBA" id="ARBA00007714"/>
    </source>
</evidence>
<dbReference type="GO" id="GO:0005184">
    <property type="term" value="F:neuropeptide hormone activity"/>
    <property type="evidence" value="ECO:0007669"/>
    <property type="project" value="InterPro"/>
</dbReference>
<evidence type="ECO:0000256" key="5">
    <source>
        <dbReference type="ARBA" id="ARBA00022815"/>
    </source>
</evidence>
<evidence type="ECO:0000256" key="7">
    <source>
        <dbReference type="SAM" id="SignalP"/>
    </source>
</evidence>
<dbReference type="GO" id="GO:0005576">
    <property type="term" value="C:extracellular region"/>
    <property type="evidence" value="ECO:0007669"/>
    <property type="project" value="UniProtKB-SubCell"/>
</dbReference>
<dbReference type="KEGG" id="bman:114246603"/>
<dbReference type="PROSITE" id="PS00539">
    <property type="entry name" value="PYROKININ"/>
    <property type="match status" value="2"/>
</dbReference>
<dbReference type="RefSeq" id="XP_028035013.1">
    <property type="nucleotide sequence ID" value="XM_028179212.1"/>
</dbReference>
<accession>A0A6J2K006</accession>
<keyword evidence="7" id="KW-0732">Signal</keyword>
<sequence length="192" mass="22278">MYKTNIVFNVLALALFSIFFASCTDMKDESDRGAHSERGALWFGPRLGKRSMKPSTEDNRQTFLRLLEAADALKFYYDQLPYERQADEPETKVTKKIIFTPKLGRSVAKPQTHESLEFIPRLGRRLSEDMPATPADQEIYQPDPEVMESRTRYFSPRLGRTMSFSPRLGRELSYDYPTKYRVARSVNKTMDN</sequence>
<keyword evidence="8" id="KW-1185">Reference proteome</keyword>
<keyword evidence="3" id="KW-0964">Secreted</keyword>
<evidence type="ECO:0000256" key="6">
    <source>
        <dbReference type="ARBA" id="ARBA00023320"/>
    </source>
</evidence>
<comment type="similarity">
    <text evidence="2">Belongs to the pyrokinin family.</text>
</comment>
<dbReference type="PROSITE" id="PS51257">
    <property type="entry name" value="PROKAR_LIPOPROTEIN"/>
    <property type="match status" value="1"/>
</dbReference>
<dbReference type="AlphaFoldDB" id="A0A6J2K006"/>
<evidence type="ECO:0000256" key="3">
    <source>
        <dbReference type="ARBA" id="ARBA00022525"/>
    </source>
</evidence>
<evidence type="ECO:0000256" key="4">
    <source>
        <dbReference type="ARBA" id="ARBA00022702"/>
    </source>
</evidence>
<comment type="subcellular location">
    <subcellularLocation>
        <location evidence="1">Secreted</location>
    </subcellularLocation>
</comment>